<feature type="compositionally biased region" description="Basic and acidic residues" evidence="4">
    <location>
        <begin position="307"/>
        <end position="323"/>
    </location>
</feature>
<evidence type="ECO:0000256" key="1">
    <source>
        <dbReference type="ARBA" id="ARBA00010618"/>
    </source>
</evidence>
<dbReference type="Pfam" id="PF22682">
    <property type="entry name" value="Ribosomal_uL24m-like"/>
    <property type="match status" value="1"/>
</dbReference>
<evidence type="ECO:0000313" key="7">
    <source>
        <dbReference type="Proteomes" id="UP000799441"/>
    </source>
</evidence>
<dbReference type="GO" id="GO:0006412">
    <property type="term" value="P:translation"/>
    <property type="evidence" value="ECO:0007669"/>
    <property type="project" value="InterPro"/>
</dbReference>
<dbReference type="InterPro" id="IPR014722">
    <property type="entry name" value="Rib_uL2_dom2"/>
</dbReference>
<dbReference type="Proteomes" id="UP000799441">
    <property type="component" value="Unassembled WGS sequence"/>
</dbReference>
<protein>
    <recommendedName>
        <fullName evidence="5">KOW domain-containing protein</fullName>
    </recommendedName>
</protein>
<dbReference type="SUPFAM" id="SSF50104">
    <property type="entry name" value="Translation proteins SH3-like domain"/>
    <property type="match status" value="1"/>
</dbReference>
<dbReference type="InterPro" id="IPR003256">
    <property type="entry name" value="Ribosomal_uL24"/>
</dbReference>
<dbReference type="InterPro" id="IPR005824">
    <property type="entry name" value="KOW"/>
</dbReference>
<evidence type="ECO:0000313" key="6">
    <source>
        <dbReference type="EMBL" id="KAF2720737.1"/>
    </source>
</evidence>
<feature type="compositionally biased region" description="Basic and acidic residues" evidence="4">
    <location>
        <begin position="17"/>
        <end position="36"/>
    </location>
</feature>
<evidence type="ECO:0000256" key="4">
    <source>
        <dbReference type="SAM" id="MobiDB-lite"/>
    </source>
</evidence>
<dbReference type="InterPro" id="IPR041988">
    <property type="entry name" value="Ribosomal_uL24_KOW"/>
</dbReference>
<dbReference type="GO" id="GO:0003735">
    <property type="term" value="F:structural constituent of ribosome"/>
    <property type="evidence" value="ECO:0007669"/>
    <property type="project" value="InterPro"/>
</dbReference>
<dbReference type="Gene3D" id="2.30.30.30">
    <property type="match status" value="1"/>
</dbReference>
<reference evidence="6" key="1">
    <citation type="journal article" date="2020" name="Stud. Mycol.">
        <title>101 Dothideomycetes genomes: a test case for predicting lifestyles and emergence of pathogens.</title>
        <authorList>
            <person name="Haridas S."/>
            <person name="Albert R."/>
            <person name="Binder M."/>
            <person name="Bloem J."/>
            <person name="Labutti K."/>
            <person name="Salamov A."/>
            <person name="Andreopoulos B."/>
            <person name="Baker S."/>
            <person name="Barry K."/>
            <person name="Bills G."/>
            <person name="Bluhm B."/>
            <person name="Cannon C."/>
            <person name="Castanera R."/>
            <person name="Culley D."/>
            <person name="Daum C."/>
            <person name="Ezra D."/>
            <person name="Gonzalez J."/>
            <person name="Henrissat B."/>
            <person name="Kuo A."/>
            <person name="Liang C."/>
            <person name="Lipzen A."/>
            <person name="Lutzoni F."/>
            <person name="Magnuson J."/>
            <person name="Mondo S."/>
            <person name="Nolan M."/>
            <person name="Ohm R."/>
            <person name="Pangilinan J."/>
            <person name="Park H.-J."/>
            <person name="Ramirez L."/>
            <person name="Alfaro M."/>
            <person name="Sun H."/>
            <person name="Tritt A."/>
            <person name="Yoshinaga Y."/>
            <person name="Zwiers L.-H."/>
            <person name="Turgeon B."/>
            <person name="Goodwin S."/>
            <person name="Spatafora J."/>
            <person name="Crous P."/>
            <person name="Grigoriev I."/>
        </authorList>
    </citation>
    <scope>NUCLEOTIDE SEQUENCE</scope>
    <source>
        <strain evidence="6">CBS 116435</strain>
    </source>
</reference>
<evidence type="ECO:0000256" key="3">
    <source>
        <dbReference type="ARBA" id="ARBA00023274"/>
    </source>
</evidence>
<comment type="similarity">
    <text evidence="1">Belongs to the universal ribosomal protein uL24 family.</text>
</comment>
<dbReference type="PANTHER" id="PTHR12903">
    <property type="entry name" value="MITOCHONDRIAL RIBOSOMAL PROTEIN L24"/>
    <property type="match status" value="1"/>
</dbReference>
<dbReference type="EMBL" id="MU003796">
    <property type="protein sequence ID" value="KAF2720737.1"/>
    <property type="molecule type" value="Genomic_DNA"/>
</dbReference>
<accession>A0A9P4Q526</accession>
<proteinExistence type="inferred from homology"/>
<dbReference type="CDD" id="cd06089">
    <property type="entry name" value="KOW_RPL26"/>
    <property type="match status" value="1"/>
</dbReference>
<keyword evidence="2" id="KW-0689">Ribosomal protein</keyword>
<comment type="caution">
    <text evidence="6">The sequence shown here is derived from an EMBL/GenBank/DDBJ whole genome shotgun (WGS) entry which is preliminary data.</text>
</comment>
<feature type="region of interest" description="Disordered" evidence="4">
    <location>
        <begin position="1"/>
        <end position="43"/>
    </location>
</feature>
<name>A0A9P4Q526_9PEZI</name>
<evidence type="ECO:0000259" key="5">
    <source>
        <dbReference type="SMART" id="SM00739"/>
    </source>
</evidence>
<dbReference type="InterPro" id="IPR008991">
    <property type="entry name" value="Translation_prot_SH3-like_sf"/>
</dbReference>
<keyword evidence="3" id="KW-0687">Ribonucleoprotein</keyword>
<dbReference type="AlphaFoldDB" id="A0A9P4Q526"/>
<dbReference type="GO" id="GO:0003723">
    <property type="term" value="F:RNA binding"/>
    <property type="evidence" value="ECO:0007669"/>
    <property type="project" value="InterPro"/>
</dbReference>
<gene>
    <name evidence="6" type="ORF">K431DRAFT_285418</name>
</gene>
<dbReference type="GO" id="GO:1990904">
    <property type="term" value="C:ribonucleoprotein complex"/>
    <property type="evidence" value="ECO:0007669"/>
    <property type="project" value="UniProtKB-KW"/>
</dbReference>
<keyword evidence="7" id="KW-1185">Reference proteome</keyword>
<dbReference type="OrthoDB" id="359154at2759"/>
<feature type="compositionally biased region" description="Polar residues" evidence="4">
    <location>
        <begin position="1"/>
        <end position="12"/>
    </location>
</feature>
<feature type="region of interest" description="Disordered" evidence="4">
    <location>
        <begin position="303"/>
        <end position="324"/>
    </location>
</feature>
<feature type="domain" description="KOW" evidence="5">
    <location>
        <begin position="101"/>
        <end position="128"/>
    </location>
</feature>
<sequence>MQRVVQRSQQAVKQAARQRERRNAVLDSAKSYERAKQRQRRRQVLTGTIKDARKSQKEGWELGELAPRRDTGVNGNLYGTKQSFDIVPPPLEEKNRPEWYHLRESDRVVVIRGREKGKIGRITNVQEESGSVMIERVNEIEVAIPKYMSMASGHDREVTVYPSPIPIENVRLVYPLPDPETGILRDVIVDRLEPINREWDSIKRKHTAGERVIPGTKTIIPWPAAGEEQFEDAEDDTLRISVEEKTFRPFLVHPPMPMSVIDELRGKYSKFRTRHDYDFVERMEAIDARGEKRKELIKGMRTPLQELAEKRKEEKPTQTRELSEAQLEAIGRVIAQEKGIPSDTPVQPTAP</sequence>
<dbReference type="SMART" id="SM00739">
    <property type="entry name" value="KOW"/>
    <property type="match status" value="1"/>
</dbReference>
<organism evidence="6 7">
    <name type="scientific">Polychaeton citri CBS 116435</name>
    <dbReference type="NCBI Taxonomy" id="1314669"/>
    <lineage>
        <taxon>Eukaryota</taxon>
        <taxon>Fungi</taxon>
        <taxon>Dikarya</taxon>
        <taxon>Ascomycota</taxon>
        <taxon>Pezizomycotina</taxon>
        <taxon>Dothideomycetes</taxon>
        <taxon>Dothideomycetidae</taxon>
        <taxon>Capnodiales</taxon>
        <taxon>Capnodiaceae</taxon>
        <taxon>Polychaeton</taxon>
    </lineage>
</organism>
<dbReference type="GO" id="GO:0005840">
    <property type="term" value="C:ribosome"/>
    <property type="evidence" value="ECO:0007669"/>
    <property type="project" value="UniProtKB-KW"/>
</dbReference>
<evidence type="ECO:0000256" key="2">
    <source>
        <dbReference type="ARBA" id="ARBA00022980"/>
    </source>
</evidence>